<protein>
    <recommendedName>
        <fullName evidence="2">Clr5 domain-containing protein</fullName>
    </recommendedName>
</protein>
<gene>
    <name evidence="3" type="ORF">TWF718_002350</name>
</gene>
<feature type="domain" description="Clr5" evidence="2">
    <location>
        <begin position="38"/>
        <end position="85"/>
    </location>
</feature>
<evidence type="ECO:0000313" key="3">
    <source>
        <dbReference type="EMBL" id="KAK6331808.1"/>
    </source>
</evidence>
<keyword evidence="4" id="KW-1185">Reference proteome</keyword>
<dbReference type="InterPro" id="IPR025676">
    <property type="entry name" value="Clr5_dom"/>
</dbReference>
<proteinExistence type="predicted"/>
<evidence type="ECO:0000313" key="4">
    <source>
        <dbReference type="Proteomes" id="UP001313282"/>
    </source>
</evidence>
<feature type="compositionally biased region" description="Polar residues" evidence="1">
    <location>
        <begin position="224"/>
        <end position="238"/>
    </location>
</feature>
<comment type="caution">
    <text evidence="3">The sequence shown here is derived from an EMBL/GenBank/DDBJ whole genome shotgun (WGS) entry which is preliminary data.</text>
</comment>
<evidence type="ECO:0000256" key="1">
    <source>
        <dbReference type="SAM" id="MobiDB-lite"/>
    </source>
</evidence>
<dbReference type="Proteomes" id="UP001313282">
    <property type="component" value="Unassembled WGS sequence"/>
</dbReference>
<dbReference type="AlphaFoldDB" id="A0AAN8MMB5"/>
<feature type="compositionally biased region" description="Polar residues" evidence="1">
    <location>
        <begin position="250"/>
        <end position="263"/>
    </location>
</feature>
<reference evidence="3 4" key="1">
    <citation type="submission" date="2019-10" db="EMBL/GenBank/DDBJ databases">
        <authorList>
            <person name="Palmer J.M."/>
        </authorList>
    </citation>
    <scope>NUCLEOTIDE SEQUENCE [LARGE SCALE GENOMIC DNA]</scope>
    <source>
        <strain evidence="3 4">TWF718</strain>
    </source>
</reference>
<organism evidence="3 4">
    <name type="scientific">Orbilia javanica</name>
    <dbReference type="NCBI Taxonomy" id="47235"/>
    <lineage>
        <taxon>Eukaryota</taxon>
        <taxon>Fungi</taxon>
        <taxon>Dikarya</taxon>
        <taxon>Ascomycota</taxon>
        <taxon>Pezizomycotina</taxon>
        <taxon>Orbiliomycetes</taxon>
        <taxon>Orbiliales</taxon>
        <taxon>Orbiliaceae</taxon>
        <taxon>Orbilia</taxon>
    </lineage>
</organism>
<dbReference type="InterPro" id="IPR011990">
    <property type="entry name" value="TPR-like_helical_dom_sf"/>
</dbReference>
<accession>A0AAN8MMB5</accession>
<name>A0AAN8MMB5_9PEZI</name>
<dbReference type="Pfam" id="PF14420">
    <property type="entry name" value="Clr5"/>
    <property type="match status" value="1"/>
</dbReference>
<sequence length="721" mass="81317">MQNPIPAAAAAQASASDLNVEFWVGPSRPQPRRYNKSTNWQPHKAFILQKRAENVPLDDIVKLLKSERKLDVELHQLKHVLRTWNSTVRINATRRRYIVSKTLQRRAAGKRTVFKYVETGEKVPEDKVDKVLKRYKNEVQGPDEDDQVGLIAKTPSVSSVSSKTAVGEDHITPLQRATARWLQEDSTATPIEEAMMAMSLMGGETAIPDLYQLIDQSVPEIPTETLQGADPNNVQTATPDAGPSEPVPTSDPNIPPSQTSAQTRAPPDDPSVLNAAMEDHVEHGKSFSMDLSIGFHQATAVLRPICTAWIERVKRNAVCIMSQQPLDPEPTIEEIEKLGHTPTESTEPLPVGVCTEILAYLDDPDPLPDRGHDMLGMDWDPVSQIYFGVLPAFWGLFAGTSAFETAKLYLDDVARIFYLPTLVTKYGKDHYFVTRAMQSFGMCLGLVCHPQVSAEILEMAVRAFDRLDMKLHQHSLDTFYQLAQVLPFSPKAPHATRLVQFFHQRCVVRYGRRHGRTISALALMARLLINQNLKPIAITIINEANKTIAELQESEKTSKQYADALRDLGKAEFYAGLTHRATKTLTDALQRNDDLEHRAPDSSHLSFLLGMIYGHLQQWESSIMFLRRSTFYRTDTFGEFHRATGSSMEALMNTCERRGLVLYENPMLDLLEKLFKQYEKRFGEDHQRTWNAWVRYGSAMMVKSITADRNAPINREVVEVI</sequence>
<feature type="region of interest" description="Disordered" evidence="1">
    <location>
        <begin position="223"/>
        <end position="270"/>
    </location>
</feature>
<dbReference type="EMBL" id="JAVHNR010000010">
    <property type="protein sequence ID" value="KAK6331808.1"/>
    <property type="molecule type" value="Genomic_DNA"/>
</dbReference>
<evidence type="ECO:0000259" key="2">
    <source>
        <dbReference type="Pfam" id="PF14420"/>
    </source>
</evidence>
<dbReference type="Gene3D" id="1.25.40.10">
    <property type="entry name" value="Tetratricopeptide repeat domain"/>
    <property type="match status" value="1"/>
</dbReference>
<dbReference type="SUPFAM" id="SSF48452">
    <property type="entry name" value="TPR-like"/>
    <property type="match status" value="1"/>
</dbReference>